<dbReference type="InterPro" id="IPR036945">
    <property type="entry name" value="DAGK_sf"/>
</dbReference>
<evidence type="ECO:0008006" key="22">
    <source>
        <dbReference type="Google" id="ProtNLM"/>
    </source>
</evidence>
<comment type="similarity">
    <text evidence="2">Belongs to the bacterial diacylglycerol kinase family.</text>
</comment>
<feature type="binding site" evidence="17">
    <location>
        <begin position="92"/>
        <end position="93"/>
    </location>
    <ligand>
        <name>ATP</name>
        <dbReference type="ChEBI" id="CHEBI:30616"/>
    </ligand>
</feature>
<evidence type="ECO:0000256" key="12">
    <source>
        <dbReference type="ARBA" id="ARBA00023136"/>
    </source>
</evidence>
<evidence type="ECO:0000256" key="7">
    <source>
        <dbReference type="ARBA" id="ARBA00022741"/>
    </source>
</evidence>
<dbReference type="Pfam" id="PF01219">
    <property type="entry name" value="DAGK_prokar"/>
    <property type="match status" value="1"/>
</dbReference>
<dbReference type="GO" id="GO:0008654">
    <property type="term" value="P:phospholipid biosynthetic process"/>
    <property type="evidence" value="ECO:0007669"/>
    <property type="project" value="UniProtKB-KW"/>
</dbReference>
<evidence type="ECO:0000256" key="1">
    <source>
        <dbReference type="ARBA" id="ARBA00004651"/>
    </source>
</evidence>
<dbReference type="PANTHER" id="PTHR34299">
    <property type="entry name" value="DIACYLGLYCEROL KINASE"/>
    <property type="match status" value="1"/>
</dbReference>
<proteinExistence type="inferred from homology"/>
<feature type="transmembrane region" description="Helical" evidence="19">
    <location>
        <begin position="29"/>
        <end position="48"/>
    </location>
</feature>
<dbReference type="EMBL" id="MFJV01000001">
    <property type="protein sequence ID" value="OGG24569.1"/>
    <property type="molecule type" value="Genomic_DNA"/>
</dbReference>
<evidence type="ECO:0000256" key="17">
    <source>
        <dbReference type="PIRSR" id="PIRSR600829-3"/>
    </source>
</evidence>
<keyword evidence="18" id="KW-0479">Metal-binding</keyword>
<keyword evidence="8" id="KW-0418">Kinase</keyword>
<evidence type="ECO:0000256" key="2">
    <source>
        <dbReference type="ARBA" id="ARBA00005967"/>
    </source>
</evidence>
<evidence type="ECO:0000256" key="15">
    <source>
        <dbReference type="PIRSR" id="PIRSR600829-1"/>
    </source>
</evidence>
<keyword evidence="9 17" id="KW-0067">ATP-binding</keyword>
<comment type="caution">
    <text evidence="20">The sequence shown here is derived from an EMBL/GenBank/DDBJ whole genome shotgun (WGS) entry which is preliminary data.</text>
</comment>
<reference evidence="20 21" key="1">
    <citation type="journal article" date="2016" name="Nat. Commun.">
        <title>Thousands of microbial genomes shed light on interconnected biogeochemical processes in an aquifer system.</title>
        <authorList>
            <person name="Anantharaman K."/>
            <person name="Brown C.T."/>
            <person name="Hug L.A."/>
            <person name="Sharon I."/>
            <person name="Castelle C.J."/>
            <person name="Probst A.J."/>
            <person name="Thomas B.C."/>
            <person name="Singh A."/>
            <person name="Wilkins M.J."/>
            <person name="Karaoz U."/>
            <person name="Brodie E.L."/>
            <person name="Williams K.H."/>
            <person name="Hubbard S.S."/>
            <person name="Banfield J.F."/>
        </authorList>
    </citation>
    <scope>NUCLEOTIDE SEQUENCE [LARGE SCALE GENOMIC DNA]</scope>
</reference>
<dbReference type="AlphaFoldDB" id="A0A1F6AIN9"/>
<feature type="binding site" evidence="18">
    <location>
        <position position="74"/>
    </location>
    <ligand>
        <name>a divalent metal cation</name>
        <dbReference type="ChEBI" id="CHEBI:60240"/>
    </ligand>
</feature>
<dbReference type="CDD" id="cd14265">
    <property type="entry name" value="UDPK_IM_like"/>
    <property type="match status" value="1"/>
</dbReference>
<evidence type="ECO:0000256" key="10">
    <source>
        <dbReference type="ARBA" id="ARBA00022989"/>
    </source>
</evidence>
<dbReference type="InterPro" id="IPR000829">
    <property type="entry name" value="DAGK"/>
</dbReference>
<dbReference type="Gene3D" id="1.10.287.3610">
    <property type="match status" value="1"/>
</dbReference>
<evidence type="ECO:0000256" key="11">
    <source>
        <dbReference type="ARBA" id="ARBA00023098"/>
    </source>
</evidence>
<feature type="binding site" evidence="17">
    <location>
        <position position="74"/>
    </location>
    <ligand>
        <name>ATP</name>
        <dbReference type="ChEBI" id="CHEBI:30616"/>
    </ligand>
</feature>
<dbReference type="GO" id="GO:0005886">
    <property type="term" value="C:plasma membrane"/>
    <property type="evidence" value="ECO:0007669"/>
    <property type="project" value="UniProtKB-SubCell"/>
</dbReference>
<keyword evidence="12 19" id="KW-0472">Membrane</keyword>
<evidence type="ECO:0000313" key="21">
    <source>
        <dbReference type="Proteomes" id="UP000178759"/>
    </source>
</evidence>
<organism evidence="20 21">
    <name type="scientific">Candidatus Gottesmanbacteria bacterium RIFCSPLOWO2_01_FULL_43_11b</name>
    <dbReference type="NCBI Taxonomy" id="1798392"/>
    <lineage>
        <taxon>Bacteria</taxon>
        <taxon>Candidatus Gottesmaniibacteriota</taxon>
    </lineage>
</organism>
<keyword evidence="18" id="KW-0460">Magnesium</keyword>
<dbReference type="Proteomes" id="UP000178759">
    <property type="component" value="Unassembled WGS sequence"/>
</dbReference>
<keyword evidence="10 19" id="KW-1133">Transmembrane helix</keyword>
<evidence type="ECO:0000256" key="5">
    <source>
        <dbReference type="ARBA" id="ARBA00022679"/>
    </source>
</evidence>
<comment type="subcellular location">
    <subcellularLocation>
        <location evidence="1">Cell membrane</location>
        <topology evidence="1">Multi-pass membrane protein</topology>
    </subcellularLocation>
</comment>
<evidence type="ECO:0000256" key="18">
    <source>
        <dbReference type="PIRSR" id="PIRSR600829-4"/>
    </source>
</evidence>
<comment type="cofactor">
    <cofactor evidence="18">
        <name>Mg(2+)</name>
        <dbReference type="ChEBI" id="CHEBI:18420"/>
    </cofactor>
    <text evidence="18">Mn(2+), Zn(2+), Cd(2+) and Co(2+) support activity to lesser extents.</text>
</comment>
<evidence type="ECO:0000256" key="9">
    <source>
        <dbReference type="ARBA" id="ARBA00022840"/>
    </source>
</evidence>
<accession>A0A1F6AIN9</accession>
<keyword evidence="11" id="KW-0443">Lipid metabolism</keyword>
<evidence type="ECO:0000256" key="3">
    <source>
        <dbReference type="ARBA" id="ARBA00022475"/>
    </source>
</evidence>
<dbReference type="PANTHER" id="PTHR34299:SF1">
    <property type="entry name" value="DIACYLGLYCEROL KINASE"/>
    <property type="match status" value="1"/>
</dbReference>
<evidence type="ECO:0000256" key="13">
    <source>
        <dbReference type="ARBA" id="ARBA00023209"/>
    </source>
</evidence>
<evidence type="ECO:0000256" key="6">
    <source>
        <dbReference type="ARBA" id="ARBA00022692"/>
    </source>
</evidence>
<gene>
    <name evidence="20" type="ORF">A3A79_05285</name>
</gene>
<dbReference type="GO" id="GO:0016301">
    <property type="term" value="F:kinase activity"/>
    <property type="evidence" value="ECO:0007669"/>
    <property type="project" value="UniProtKB-KW"/>
</dbReference>
<evidence type="ECO:0000256" key="4">
    <source>
        <dbReference type="ARBA" id="ARBA00022516"/>
    </source>
</evidence>
<keyword evidence="13" id="KW-0594">Phospholipid biosynthesis</keyword>
<keyword evidence="4" id="KW-0444">Lipid biosynthesis</keyword>
<feature type="transmembrane region" description="Helical" evidence="19">
    <location>
        <begin position="54"/>
        <end position="73"/>
    </location>
</feature>
<keyword evidence="14" id="KW-1208">Phospholipid metabolism</keyword>
<dbReference type="GO" id="GO:0005524">
    <property type="term" value="F:ATP binding"/>
    <property type="evidence" value="ECO:0007669"/>
    <property type="project" value="UniProtKB-KW"/>
</dbReference>
<feature type="active site" description="Proton acceptor" evidence="15">
    <location>
        <position position="67"/>
    </location>
</feature>
<keyword evidence="3" id="KW-1003">Cell membrane</keyword>
<evidence type="ECO:0000313" key="20">
    <source>
        <dbReference type="EMBL" id="OGG24569.1"/>
    </source>
</evidence>
<feature type="transmembrane region" description="Helical" evidence="19">
    <location>
        <begin position="94"/>
        <end position="119"/>
    </location>
</feature>
<keyword evidence="7 17" id="KW-0547">Nucleotide-binding</keyword>
<dbReference type="STRING" id="1798392.A3A79_05285"/>
<evidence type="ECO:0000256" key="8">
    <source>
        <dbReference type="ARBA" id="ARBA00022777"/>
    </source>
</evidence>
<feature type="binding site" evidence="16">
    <location>
        <position position="67"/>
    </location>
    <ligand>
        <name>substrate</name>
    </ligand>
</feature>
<name>A0A1F6AIN9_9BACT</name>
<dbReference type="InterPro" id="IPR033717">
    <property type="entry name" value="UDPK"/>
</dbReference>
<evidence type="ECO:0000256" key="19">
    <source>
        <dbReference type="SAM" id="Phobius"/>
    </source>
</evidence>
<protein>
    <recommendedName>
        <fullName evidence="22">Diacylglycerol kinase</fullName>
    </recommendedName>
</protein>
<sequence>MREILRKHHISFKNAFAGIFWSLRTQPNFRVHIFLSTLALILAWYLRISRLETLVIIFTIILGLTAEMINTSLESMTDLITKEWKSEAKVAKDVSAGMMLTVAIGAVIIAAFIYVPYLWKFF</sequence>
<keyword evidence="6 19" id="KW-0812">Transmembrane</keyword>
<evidence type="ECO:0000256" key="14">
    <source>
        <dbReference type="ARBA" id="ARBA00023264"/>
    </source>
</evidence>
<dbReference type="GO" id="GO:0046872">
    <property type="term" value="F:metal ion binding"/>
    <property type="evidence" value="ECO:0007669"/>
    <property type="project" value="UniProtKB-KW"/>
</dbReference>
<keyword evidence="5" id="KW-0808">Transferase</keyword>
<evidence type="ECO:0000256" key="16">
    <source>
        <dbReference type="PIRSR" id="PIRSR600829-2"/>
    </source>
</evidence>